<keyword evidence="10" id="KW-0804">Transcription</keyword>
<keyword evidence="7" id="KW-0862">Zinc</keyword>
<evidence type="ECO:0000256" key="4">
    <source>
        <dbReference type="ARBA" id="ARBA00022723"/>
    </source>
</evidence>
<proteinExistence type="inferred from homology"/>
<comment type="subcellular location">
    <subcellularLocation>
        <location evidence="2">Nucleus</location>
    </subcellularLocation>
</comment>
<organism evidence="16 17">
    <name type="scientific">Monodon monoceros</name>
    <name type="common">Narwhal</name>
    <name type="synonym">Ceratodon monodon</name>
    <dbReference type="NCBI Taxonomy" id="40151"/>
    <lineage>
        <taxon>Eukaryota</taxon>
        <taxon>Metazoa</taxon>
        <taxon>Chordata</taxon>
        <taxon>Craniata</taxon>
        <taxon>Vertebrata</taxon>
        <taxon>Euteleostomi</taxon>
        <taxon>Mammalia</taxon>
        <taxon>Eutheria</taxon>
        <taxon>Laurasiatheria</taxon>
        <taxon>Artiodactyla</taxon>
        <taxon>Whippomorpha</taxon>
        <taxon>Cetacea</taxon>
        <taxon>Odontoceti</taxon>
        <taxon>Monodontidae</taxon>
        <taxon>Monodon</taxon>
    </lineage>
</organism>
<dbReference type="FunFam" id="3.30.160.60:FF:000862">
    <property type="entry name" value="zinc finger protein 697"/>
    <property type="match status" value="1"/>
</dbReference>
<evidence type="ECO:0000256" key="8">
    <source>
        <dbReference type="ARBA" id="ARBA00023015"/>
    </source>
</evidence>
<evidence type="ECO:0000313" key="16">
    <source>
        <dbReference type="Ensembl" id="ENSMMNP00015006170.1"/>
    </source>
</evidence>
<accession>A0A8C6AUA5</accession>
<feature type="region of interest" description="Disordered" evidence="13">
    <location>
        <begin position="316"/>
        <end position="369"/>
    </location>
</feature>
<dbReference type="Proteomes" id="UP000694561">
    <property type="component" value="Unplaced"/>
</dbReference>
<keyword evidence="14" id="KW-0732">Signal</keyword>
<dbReference type="PROSITE" id="PS00028">
    <property type="entry name" value="ZINC_FINGER_C2H2_1"/>
    <property type="match status" value="5"/>
</dbReference>
<dbReference type="PROSITE" id="PS50157">
    <property type="entry name" value="ZINC_FINGER_C2H2_2"/>
    <property type="match status" value="5"/>
</dbReference>
<dbReference type="GO" id="GO:0008270">
    <property type="term" value="F:zinc ion binding"/>
    <property type="evidence" value="ECO:0007669"/>
    <property type="project" value="UniProtKB-KW"/>
</dbReference>
<gene>
    <name evidence="16" type="primary">ZNF500</name>
</gene>
<dbReference type="GO" id="GO:0005634">
    <property type="term" value="C:nucleus"/>
    <property type="evidence" value="ECO:0007669"/>
    <property type="project" value="UniProtKB-SubCell"/>
</dbReference>
<comment type="function">
    <text evidence="1">May be involved in transcriptional regulation.</text>
</comment>
<dbReference type="Ensembl" id="ENSMMNT00015006754.1">
    <property type="protein sequence ID" value="ENSMMNP00015006170.1"/>
    <property type="gene ID" value="ENSMMNG00015004613.1"/>
</dbReference>
<feature type="region of interest" description="Disordered" evidence="13">
    <location>
        <begin position="185"/>
        <end position="214"/>
    </location>
</feature>
<dbReference type="Pfam" id="PF00096">
    <property type="entry name" value="zf-C2H2"/>
    <property type="match status" value="5"/>
</dbReference>
<feature type="domain" description="C2H2-type" evidence="15">
    <location>
        <begin position="271"/>
        <end position="298"/>
    </location>
</feature>
<protein>
    <submittedName>
        <fullName evidence="16">Zinc finger protein 500</fullName>
    </submittedName>
</protein>
<dbReference type="PANTHER" id="PTHR24394">
    <property type="entry name" value="ZINC FINGER PROTEIN"/>
    <property type="match status" value="1"/>
</dbReference>
<sequence>NLSIATNTGLLCALLLSHCSVLCPAVCCNSWLLHLCCDEILTPQGIWFPSQSWGEPWALFFLTSSLCEEAVCTEVERLPPLLRHGVFPAGSPDAPLLSRGGGCCSLVFCPGHTHILSSLSPSAGLPAPGPCLTAQDGPGQGLRDPACAASGLREVSGSAGSELGRQFEDGEYARADASVRTWWGQALPGLGQGPGPTRPQRPPDRERPLGVRKPHTCPECGKTFSKTSHLTKHQRTHTGERPYQCQVCGKRFGDRSNCSTHQRVHTGEKPYACAQCGKRFSQSSSLVIHRRTHTGERPYACTECGKRFNNSSHFSAHRRTHTGEKPHTCPACGRGFRRGTDLRKHQRTHGGEQPLHRPQRLQDAPGARA</sequence>
<feature type="domain" description="C2H2-type" evidence="15">
    <location>
        <begin position="243"/>
        <end position="270"/>
    </location>
</feature>
<dbReference type="FunFam" id="3.30.160.60:FF:000180">
    <property type="entry name" value="Zinc finger protein 689"/>
    <property type="match status" value="1"/>
</dbReference>
<keyword evidence="5" id="KW-0677">Repeat</keyword>
<evidence type="ECO:0000256" key="11">
    <source>
        <dbReference type="ARBA" id="ARBA00023242"/>
    </source>
</evidence>
<dbReference type="Gene3D" id="3.30.160.60">
    <property type="entry name" value="Classic Zinc Finger"/>
    <property type="match status" value="5"/>
</dbReference>
<dbReference type="SUPFAM" id="SSF57667">
    <property type="entry name" value="beta-beta-alpha zinc fingers"/>
    <property type="match status" value="3"/>
</dbReference>
<keyword evidence="4" id="KW-0479">Metal-binding</keyword>
<evidence type="ECO:0000259" key="15">
    <source>
        <dbReference type="PROSITE" id="PS50157"/>
    </source>
</evidence>
<keyword evidence="17" id="KW-1185">Reference proteome</keyword>
<dbReference type="FunFam" id="3.30.160.60:FF:000258">
    <property type="entry name" value="zinc finger and SCAN domain-containing protein 29 isoform X2"/>
    <property type="match status" value="1"/>
</dbReference>
<reference evidence="16" key="2">
    <citation type="submission" date="2025-09" db="UniProtKB">
        <authorList>
            <consortium name="Ensembl"/>
        </authorList>
    </citation>
    <scope>IDENTIFICATION</scope>
</reference>
<dbReference type="GO" id="GO:0000981">
    <property type="term" value="F:DNA-binding transcription factor activity, RNA polymerase II-specific"/>
    <property type="evidence" value="ECO:0007669"/>
    <property type="project" value="TreeGrafter"/>
</dbReference>
<dbReference type="InterPro" id="IPR036236">
    <property type="entry name" value="Znf_C2H2_sf"/>
</dbReference>
<keyword evidence="11" id="KW-0539">Nucleus</keyword>
<dbReference type="SMART" id="SM00355">
    <property type="entry name" value="ZnF_C2H2"/>
    <property type="match status" value="5"/>
</dbReference>
<dbReference type="AlphaFoldDB" id="A0A8C6AUA5"/>
<evidence type="ECO:0000256" key="13">
    <source>
        <dbReference type="SAM" id="MobiDB-lite"/>
    </source>
</evidence>
<evidence type="ECO:0000313" key="17">
    <source>
        <dbReference type="Proteomes" id="UP000694561"/>
    </source>
</evidence>
<evidence type="ECO:0000256" key="10">
    <source>
        <dbReference type="ARBA" id="ARBA00023163"/>
    </source>
</evidence>
<evidence type="ECO:0000256" key="2">
    <source>
        <dbReference type="ARBA" id="ARBA00004123"/>
    </source>
</evidence>
<keyword evidence="6 12" id="KW-0863">Zinc-finger</keyword>
<evidence type="ECO:0000256" key="7">
    <source>
        <dbReference type="ARBA" id="ARBA00022833"/>
    </source>
</evidence>
<evidence type="ECO:0000256" key="3">
    <source>
        <dbReference type="ARBA" id="ARBA00006991"/>
    </source>
</evidence>
<feature type="signal peptide" evidence="14">
    <location>
        <begin position="1"/>
        <end position="25"/>
    </location>
</feature>
<comment type="similarity">
    <text evidence="3">Belongs to the krueppel C2H2-type zinc-finger protein family.</text>
</comment>
<feature type="domain" description="C2H2-type" evidence="15">
    <location>
        <begin position="299"/>
        <end position="326"/>
    </location>
</feature>
<dbReference type="GO" id="GO:0003677">
    <property type="term" value="F:DNA binding"/>
    <property type="evidence" value="ECO:0007669"/>
    <property type="project" value="UniProtKB-KW"/>
</dbReference>
<evidence type="ECO:0000256" key="14">
    <source>
        <dbReference type="SAM" id="SignalP"/>
    </source>
</evidence>
<evidence type="ECO:0000256" key="1">
    <source>
        <dbReference type="ARBA" id="ARBA00003767"/>
    </source>
</evidence>
<dbReference type="PANTHER" id="PTHR24394:SF48">
    <property type="entry name" value="ZINC FINGER PROTEIN 771"/>
    <property type="match status" value="1"/>
</dbReference>
<dbReference type="GeneTree" id="ENSGT00940000154740"/>
<evidence type="ECO:0000256" key="5">
    <source>
        <dbReference type="ARBA" id="ARBA00022737"/>
    </source>
</evidence>
<dbReference type="FunFam" id="3.30.160.60:FF:000624">
    <property type="entry name" value="zinc finger protein 697"/>
    <property type="match status" value="1"/>
</dbReference>
<feature type="domain" description="C2H2-type" evidence="15">
    <location>
        <begin position="327"/>
        <end position="354"/>
    </location>
</feature>
<dbReference type="InterPro" id="IPR013087">
    <property type="entry name" value="Znf_C2H2_type"/>
</dbReference>
<evidence type="ECO:0000256" key="9">
    <source>
        <dbReference type="ARBA" id="ARBA00023125"/>
    </source>
</evidence>
<keyword evidence="9" id="KW-0238">DNA-binding</keyword>
<feature type="chain" id="PRO_5034268220" evidence="14">
    <location>
        <begin position="26"/>
        <end position="369"/>
    </location>
</feature>
<name>A0A8C6AUA5_MONMO</name>
<evidence type="ECO:0000256" key="12">
    <source>
        <dbReference type="PROSITE-ProRule" id="PRU00042"/>
    </source>
</evidence>
<evidence type="ECO:0000256" key="6">
    <source>
        <dbReference type="ARBA" id="ARBA00022771"/>
    </source>
</evidence>
<reference evidence="16" key="1">
    <citation type="submission" date="2025-08" db="UniProtKB">
        <authorList>
            <consortium name="Ensembl"/>
        </authorList>
    </citation>
    <scope>IDENTIFICATION</scope>
</reference>
<keyword evidence="8" id="KW-0805">Transcription regulation</keyword>
<feature type="domain" description="C2H2-type" evidence="15">
    <location>
        <begin position="215"/>
        <end position="242"/>
    </location>
</feature>
<dbReference type="FunFam" id="3.30.160.60:FF:001498">
    <property type="entry name" value="Zinc finger protein 404"/>
    <property type="match status" value="1"/>
</dbReference>